<proteinExistence type="inferred from homology"/>
<feature type="compositionally biased region" description="Gly residues" evidence="2">
    <location>
        <begin position="512"/>
        <end position="528"/>
    </location>
</feature>
<keyword evidence="4" id="KW-1185">Reference proteome</keyword>
<dbReference type="Proteomes" id="UP000245942">
    <property type="component" value="Unassembled WGS sequence"/>
</dbReference>
<dbReference type="InterPro" id="IPR043154">
    <property type="entry name" value="Sec-1-like_dom1"/>
</dbReference>
<dbReference type="InterPro" id="IPR001619">
    <property type="entry name" value="Sec1-like"/>
</dbReference>
<comment type="similarity">
    <text evidence="1">Belongs to the STXBP/unc-18/SEC1 family.</text>
</comment>
<dbReference type="Gene3D" id="3.90.830.10">
    <property type="entry name" value="Syntaxin Binding Protein 1, Chain A, domain 2"/>
    <property type="match status" value="1"/>
</dbReference>
<evidence type="ECO:0000256" key="1">
    <source>
        <dbReference type="ARBA" id="ARBA00009884"/>
    </source>
</evidence>
<evidence type="ECO:0000313" key="3">
    <source>
        <dbReference type="EMBL" id="PWN21139.1"/>
    </source>
</evidence>
<protein>
    <submittedName>
        <fullName evidence="3">Putative vacuolar protein sorting protein VpsB</fullName>
    </submittedName>
</protein>
<dbReference type="PIRSF" id="PIRSF005715">
    <property type="entry name" value="VPS45_Sec1"/>
    <property type="match status" value="1"/>
</dbReference>
<gene>
    <name evidence="3" type="ORF">BCV69DRAFT_282638</name>
</gene>
<sequence length="692" mass="74352">MDVTKSISSYLTRLLSPSASGGSGMKVLLLDSHTTPVISSSLTQSALLSHEVYLTDRVDNEARERMKHLKCIVLLRPTEASIEALCKELKWPKYGGYWLYFTNVLKKGDIERLAEADEHDAVKEVQEYFADYLPVNSSLFSLSPTPLPTGNITGPIGPWASNASEWDPAALDRHTQGLMALLLSLKKKPVVRYERMSALAKKLGEEISYQTTQGQPSLFDFRRSEPAPLLLILDRRNDPVTPLLSQWTYQAMIHELLGINNGRVSLPASSGLKPEQRELVLSSSEDPFFQQNLYDNFGDLGASIKRYVLEFQTKTASSKQIETVQDMKRFVEEYPEFRKLSGNVSKHVTLLGELSRRVEGEHLLEVSELEQSLASNESHASDLKAVYDLLARPDILSEAKLRVAILYALRYQRYSGNQISNVVKQLLESGVEESRAGLVFVMLNFAGADQRQDDLFSNDNFFSRGKSALKGLKGVDNVYTQHTPHLLETVELLMKGRLRESSYPSTSSSSAGGSGPGGASGPGGGGGYSTSSSGLITQRPRDIILFIIGGATYEEARAISLLNSQGANGPGMGARFLLGGSTIHNSQSFLTMVQDAASRFPASIARPPPTSTGLGAAGASGSSAGSGQGQGLNLRIGPVQLNVGRDGRGGGGGGGDGFTGAGGLVDPGRIGEAAQGAANLAGGLLGRLRDAI</sequence>
<reference evidence="3 4" key="1">
    <citation type="journal article" date="2018" name="Mol. Biol. Evol.">
        <title>Broad Genomic Sampling Reveals a Smut Pathogenic Ancestry of the Fungal Clade Ustilaginomycotina.</title>
        <authorList>
            <person name="Kijpornyongpan T."/>
            <person name="Mondo S.J."/>
            <person name="Barry K."/>
            <person name="Sandor L."/>
            <person name="Lee J."/>
            <person name="Lipzen A."/>
            <person name="Pangilinan J."/>
            <person name="LaButti K."/>
            <person name="Hainaut M."/>
            <person name="Henrissat B."/>
            <person name="Grigoriev I.V."/>
            <person name="Spatafora J.W."/>
            <person name="Aime M.C."/>
        </authorList>
    </citation>
    <scope>NUCLEOTIDE SEQUENCE [LARGE SCALE GENOMIC DNA]</scope>
    <source>
        <strain evidence="3 4">MCA 4718</strain>
    </source>
</reference>
<dbReference type="OrthoDB" id="10266265at2759"/>
<name>A0A316U7C9_9BASI</name>
<dbReference type="Gene3D" id="3.40.50.2060">
    <property type="match status" value="1"/>
</dbReference>
<dbReference type="Pfam" id="PF00995">
    <property type="entry name" value="Sec1"/>
    <property type="match status" value="1"/>
</dbReference>
<organism evidence="3 4">
    <name type="scientific">Pseudomicrostroma glucosiphilum</name>
    <dbReference type="NCBI Taxonomy" id="1684307"/>
    <lineage>
        <taxon>Eukaryota</taxon>
        <taxon>Fungi</taxon>
        <taxon>Dikarya</taxon>
        <taxon>Basidiomycota</taxon>
        <taxon>Ustilaginomycotina</taxon>
        <taxon>Exobasidiomycetes</taxon>
        <taxon>Microstromatales</taxon>
        <taxon>Microstromatales incertae sedis</taxon>
        <taxon>Pseudomicrostroma</taxon>
    </lineage>
</organism>
<dbReference type="AlphaFoldDB" id="A0A316U7C9"/>
<evidence type="ECO:0000313" key="4">
    <source>
        <dbReference type="Proteomes" id="UP000245942"/>
    </source>
</evidence>
<dbReference type="SUPFAM" id="SSF56815">
    <property type="entry name" value="Sec1/munc18-like (SM) proteins"/>
    <property type="match status" value="1"/>
</dbReference>
<evidence type="ECO:0000256" key="2">
    <source>
        <dbReference type="SAM" id="MobiDB-lite"/>
    </source>
</evidence>
<dbReference type="RefSeq" id="XP_025348299.1">
    <property type="nucleotide sequence ID" value="XM_025492421.1"/>
</dbReference>
<dbReference type="EMBL" id="KZ819326">
    <property type="protein sequence ID" value="PWN21139.1"/>
    <property type="molecule type" value="Genomic_DNA"/>
</dbReference>
<dbReference type="InterPro" id="IPR027482">
    <property type="entry name" value="Sec1-like_dom2"/>
</dbReference>
<feature type="region of interest" description="Disordered" evidence="2">
    <location>
        <begin position="606"/>
        <end position="629"/>
    </location>
</feature>
<feature type="compositionally biased region" description="Low complexity" evidence="2">
    <location>
        <begin position="501"/>
        <end position="511"/>
    </location>
</feature>
<dbReference type="Gene3D" id="3.40.50.1910">
    <property type="match status" value="1"/>
</dbReference>
<dbReference type="STRING" id="1684307.A0A316U7C9"/>
<dbReference type="GeneID" id="37014155"/>
<dbReference type="GO" id="GO:0016192">
    <property type="term" value="P:vesicle-mediated transport"/>
    <property type="evidence" value="ECO:0007669"/>
    <property type="project" value="InterPro"/>
</dbReference>
<dbReference type="InterPro" id="IPR036045">
    <property type="entry name" value="Sec1-like_sf"/>
</dbReference>
<dbReference type="PANTHER" id="PTHR11679">
    <property type="entry name" value="VESICLE PROTEIN SORTING-ASSOCIATED"/>
    <property type="match status" value="1"/>
</dbReference>
<accession>A0A316U7C9</accession>
<dbReference type="InterPro" id="IPR043127">
    <property type="entry name" value="Sec-1-like_dom3a"/>
</dbReference>
<feature type="compositionally biased region" description="Low complexity" evidence="2">
    <location>
        <begin position="613"/>
        <end position="623"/>
    </location>
</feature>
<feature type="region of interest" description="Disordered" evidence="2">
    <location>
        <begin position="501"/>
        <end position="534"/>
    </location>
</feature>
<dbReference type="Gene3D" id="1.25.40.60">
    <property type="match status" value="1"/>
</dbReference>